<proteinExistence type="predicted"/>
<evidence type="ECO:0000313" key="3">
    <source>
        <dbReference type="RefSeq" id="XP_034242722.1"/>
    </source>
</evidence>
<protein>
    <submittedName>
        <fullName evidence="3 4">Ribosomal L1 domain-containing protein CG13096-like</fullName>
    </submittedName>
</protein>
<feature type="compositionally biased region" description="Polar residues" evidence="1">
    <location>
        <begin position="119"/>
        <end position="129"/>
    </location>
</feature>
<dbReference type="InterPro" id="IPR023674">
    <property type="entry name" value="Ribosomal_uL1-like"/>
</dbReference>
<dbReference type="RefSeq" id="XP_034242723.1">
    <property type="nucleotide sequence ID" value="XM_034386832.1"/>
</dbReference>
<feature type="compositionally biased region" description="Basic residues" evidence="1">
    <location>
        <begin position="684"/>
        <end position="697"/>
    </location>
</feature>
<dbReference type="AlphaFoldDB" id="A0A6P8YRR9"/>
<feature type="region of interest" description="Disordered" evidence="1">
    <location>
        <begin position="604"/>
        <end position="697"/>
    </location>
</feature>
<dbReference type="InterPro" id="IPR028364">
    <property type="entry name" value="Ribosomal_uL1/biogenesis"/>
</dbReference>
<gene>
    <name evidence="3 4" type="primary">LOC117646116</name>
</gene>
<dbReference type="GeneID" id="117646116"/>
<dbReference type="SUPFAM" id="SSF56808">
    <property type="entry name" value="Ribosomal protein L1"/>
    <property type="match status" value="1"/>
</dbReference>
<organism evidence="4">
    <name type="scientific">Thrips palmi</name>
    <name type="common">Melon thrips</name>
    <dbReference type="NCBI Taxonomy" id="161013"/>
    <lineage>
        <taxon>Eukaryota</taxon>
        <taxon>Metazoa</taxon>
        <taxon>Ecdysozoa</taxon>
        <taxon>Arthropoda</taxon>
        <taxon>Hexapoda</taxon>
        <taxon>Insecta</taxon>
        <taxon>Pterygota</taxon>
        <taxon>Neoptera</taxon>
        <taxon>Paraneoptera</taxon>
        <taxon>Thysanoptera</taxon>
        <taxon>Terebrantia</taxon>
        <taxon>Thripoidea</taxon>
        <taxon>Thripidae</taxon>
        <taxon>Thrips</taxon>
    </lineage>
</organism>
<feature type="region of interest" description="Disordered" evidence="1">
    <location>
        <begin position="50"/>
        <end position="176"/>
    </location>
</feature>
<keyword evidence="2" id="KW-1185">Reference proteome</keyword>
<name>A0A6P8YRR9_THRPL</name>
<sequence length="697" mass="77060">MKVAVPPKKVKSALSKVSKNKVSKKREKDGLGKKKGAVLALAEESLTTPEKKIIAKSLKMKKPAEPAKASENYEAKSSLVSKSPKKPTGVSKSPVVAKPRRSKKKNVAASVSPKKGTVPKSNGANSPVATKSLKKANVVAKSPVVKSVKTSKKQKMNVVPKSEEMKNENSPAVDVVPMSAVATVRKNNKQKDKLSMTSPKEKVLLAGKQKRKAVAESPGIKEKSAENVAVKSLKISKKTPGSLVQKKTRGRKRKQNVVAVSSIIRTKKLRLKKKTHSKLVADSSVELKSELLQGVCASALKLINKTDEGQGKKDLFESLGQPVYFQLTLFKVPETPKKDFRIPVPHSIYPTDPDVLLIVPDIRRGRFRDVTFAKYMEEYEEKLSDAGIKGVKQIIPFTQLRAENNQFELKRRLVHSYDIIACDARLSDHCTHFLGPALKKCNKHVTPLKVTVDDDSHSKRRNFQFCSDLQQRLDMARLKAVFTLTGAGTSLGINLGHSLFSPEQLADNVQAVWAFLGKHLPGGLKNIKTAYLKGAKTLPVPVYASLVPLKKLPAVKPKKSVHPVEDEISTLPGFTTIVDSSGNVKVVNRQTAEDREFFKTVFEPKESNKRSKSQHGSKSKRIKKNDDDNDDVDDDEENDISEDDGEDDLQEMMDTAAAEEEYLKNWAESAAEMEKEQKNNQGKTKSRRKNKNKKGSE</sequence>
<reference evidence="3 4" key="1">
    <citation type="submission" date="2025-04" db="UniProtKB">
        <authorList>
            <consortium name="RefSeq"/>
        </authorList>
    </citation>
    <scope>IDENTIFICATION</scope>
    <source>
        <tissue evidence="3 4">Total insect</tissue>
    </source>
</reference>
<dbReference type="Proteomes" id="UP000515158">
    <property type="component" value="Unplaced"/>
</dbReference>
<dbReference type="RefSeq" id="XP_034242722.1">
    <property type="nucleotide sequence ID" value="XM_034386831.1"/>
</dbReference>
<feature type="compositionally biased region" description="Basic residues" evidence="1">
    <location>
        <begin position="610"/>
        <end position="623"/>
    </location>
</feature>
<feature type="compositionally biased region" description="Low complexity" evidence="1">
    <location>
        <begin position="135"/>
        <end position="148"/>
    </location>
</feature>
<dbReference type="Pfam" id="PF00687">
    <property type="entry name" value="Ribosomal_L1"/>
    <property type="match status" value="1"/>
</dbReference>
<accession>A0A6P8YRR9</accession>
<evidence type="ECO:0000313" key="4">
    <source>
        <dbReference type="RefSeq" id="XP_034242723.1"/>
    </source>
</evidence>
<feature type="compositionally biased region" description="Acidic residues" evidence="1">
    <location>
        <begin position="627"/>
        <end position="651"/>
    </location>
</feature>
<evidence type="ECO:0000313" key="2">
    <source>
        <dbReference type="Proteomes" id="UP000515158"/>
    </source>
</evidence>
<dbReference type="OrthoDB" id="10251727at2759"/>
<feature type="region of interest" description="Disordered" evidence="1">
    <location>
        <begin position="1"/>
        <end position="36"/>
    </location>
</feature>
<feature type="compositionally biased region" description="Low complexity" evidence="1">
    <location>
        <begin position="1"/>
        <end position="17"/>
    </location>
</feature>
<dbReference type="KEGG" id="tpal:117646116"/>
<evidence type="ECO:0000256" key="1">
    <source>
        <dbReference type="SAM" id="MobiDB-lite"/>
    </source>
</evidence>